<evidence type="ECO:0000313" key="2">
    <source>
        <dbReference type="Proteomes" id="UP001652504"/>
    </source>
</evidence>
<dbReference type="RefSeq" id="WP_263712016.1">
    <property type="nucleotide sequence ID" value="NZ_JAOWKX010000004.1"/>
</dbReference>
<protein>
    <submittedName>
        <fullName evidence="1">DUF4019 domain-containing protein</fullName>
    </submittedName>
</protein>
<name>A0ABT3A7R4_9ALTE</name>
<sequence>MKILFLILLTTFSVFSYSGDKDKTDSAMSWLALVDSKDYTSSWEQAAPFFQAQISSAQWIETIEEIRTPLGKVVSREITGSSNQKALPGAPEGEYLVLTLSTDYTHKSDATETVVLSKVDRDWRVVGYFIN</sequence>
<dbReference type="InterPro" id="IPR025091">
    <property type="entry name" value="DUF4019"/>
</dbReference>
<comment type="caution">
    <text evidence="1">The sequence shown here is derived from an EMBL/GenBank/DDBJ whole genome shotgun (WGS) entry which is preliminary data.</text>
</comment>
<gene>
    <name evidence="1" type="ORF">OE749_08475</name>
</gene>
<proteinExistence type="predicted"/>
<dbReference type="Proteomes" id="UP001652504">
    <property type="component" value="Unassembled WGS sequence"/>
</dbReference>
<dbReference type="EMBL" id="JAOWKX010000004">
    <property type="protein sequence ID" value="MCV2884729.1"/>
    <property type="molecule type" value="Genomic_DNA"/>
</dbReference>
<evidence type="ECO:0000313" key="1">
    <source>
        <dbReference type="EMBL" id="MCV2884729.1"/>
    </source>
</evidence>
<reference evidence="1 2" key="1">
    <citation type="submission" date="2022-10" db="EMBL/GenBank/DDBJ databases">
        <title>Aestuariibacter sp. AA17 isolated from Montipora capitata coral fragment.</title>
        <authorList>
            <person name="Emsley S.A."/>
            <person name="Pfannmuller K.M."/>
            <person name="Loughran R.M."/>
            <person name="Shlafstein M."/>
            <person name="Papke E."/>
            <person name="Saw J.H."/>
            <person name="Ushijima B."/>
            <person name="Videau P."/>
        </authorList>
    </citation>
    <scope>NUCLEOTIDE SEQUENCE [LARGE SCALE GENOMIC DNA]</scope>
    <source>
        <strain evidence="1 2">AA17</strain>
    </source>
</reference>
<accession>A0ABT3A7R4</accession>
<organism evidence="1 2">
    <name type="scientific">Fluctibacter corallii</name>
    <dbReference type="NCBI Taxonomy" id="2984329"/>
    <lineage>
        <taxon>Bacteria</taxon>
        <taxon>Pseudomonadati</taxon>
        <taxon>Pseudomonadota</taxon>
        <taxon>Gammaproteobacteria</taxon>
        <taxon>Alteromonadales</taxon>
        <taxon>Alteromonadaceae</taxon>
        <taxon>Fluctibacter</taxon>
    </lineage>
</organism>
<keyword evidence="2" id="KW-1185">Reference proteome</keyword>
<dbReference type="Pfam" id="PF13211">
    <property type="entry name" value="DUF4019"/>
    <property type="match status" value="1"/>
</dbReference>